<dbReference type="OrthoDB" id="9802516at2"/>
<keyword evidence="4" id="KW-1185">Reference proteome</keyword>
<accession>A0A559K9J6</accession>
<evidence type="ECO:0000313" key="4">
    <source>
        <dbReference type="Proteomes" id="UP000317036"/>
    </source>
</evidence>
<name>A0A559K9J6_9BACL</name>
<evidence type="ECO:0000256" key="2">
    <source>
        <dbReference type="HAMAP-Rule" id="MF_00048"/>
    </source>
</evidence>
<dbReference type="RefSeq" id="WP_144849103.1">
    <property type="nucleotide sequence ID" value="NZ_VNJI01000020.1"/>
</dbReference>
<dbReference type="PANTHER" id="PTHR34039:SF1">
    <property type="entry name" value="UPF0102 PROTEIN YRAN"/>
    <property type="match status" value="1"/>
</dbReference>
<protein>
    <recommendedName>
        <fullName evidence="2">UPF0102 protein FPZ49_17265</fullName>
    </recommendedName>
</protein>
<dbReference type="InterPro" id="IPR003509">
    <property type="entry name" value="UPF0102_YraN-like"/>
</dbReference>
<dbReference type="AlphaFoldDB" id="A0A559K9J6"/>
<dbReference type="EMBL" id="VNJI01000020">
    <property type="protein sequence ID" value="TVY08800.1"/>
    <property type="molecule type" value="Genomic_DNA"/>
</dbReference>
<dbReference type="HAMAP" id="MF_00048">
    <property type="entry name" value="UPF0102"/>
    <property type="match status" value="1"/>
</dbReference>
<evidence type="ECO:0000256" key="1">
    <source>
        <dbReference type="ARBA" id="ARBA00006738"/>
    </source>
</evidence>
<dbReference type="SUPFAM" id="SSF52980">
    <property type="entry name" value="Restriction endonuclease-like"/>
    <property type="match status" value="1"/>
</dbReference>
<evidence type="ECO:0000313" key="3">
    <source>
        <dbReference type="EMBL" id="TVY08800.1"/>
    </source>
</evidence>
<dbReference type="PANTHER" id="PTHR34039">
    <property type="entry name" value="UPF0102 PROTEIN YRAN"/>
    <property type="match status" value="1"/>
</dbReference>
<gene>
    <name evidence="3" type="ORF">FPZ49_17265</name>
</gene>
<proteinExistence type="inferred from homology"/>
<dbReference type="Gene3D" id="3.40.1350.10">
    <property type="match status" value="1"/>
</dbReference>
<dbReference type="Pfam" id="PF02021">
    <property type="entry name" value="UPF0102"/>
    <property type="match status" value="1"/>
</dbReference>
<dbReference type="InterPro" id="IPR011335">
    <property type="entry name" value="Restrct_endonuc-II-like"/>
</dbReference>
<dbReference type="InterPro" id="IPR011856">
    <property type="entry name" value="tRNA_endonuc-like_dom_sf"/>
</dbReference>
<dbReference type="NCBIfam" id="TIGR00252">
    <property type="entry name" value="YraN family protein"/>
    <property type="match status" value="1"/>
</dbReference>
<reference evidence="3 4" key="1">
    <citation type="submission" date="2019-07" db="EMBL/GenBank/DDBJ databases">
        <authorList>
            <person name="Kim J."/>
        </authorList>
    </citation>
    <scope>NUCLEOTIDE SEQUENCE [LARGE SCALE GENOMIC DNA]</scope>
    <source>
        <strain evidence="3 4">JC52</strain>
    </source>
</reference>
<dbReference type="Proteomes" id="UP000317036">
    <property type="component" value="Unassembled WGS sequence"/>
</dbReference>
<dbReference type="NCBIfam" id="NF009154">
    <property type="entry name" value="PRK12497.3-3"/>
    <property type="match status" value="1"/>
</dbReference>
<organism evidence="3 4">
    <name type="scientific">Paenibacillus cremeus</name>
    <dbReference type="NCBI Taxonomy" id="2163881"/>
    <lineage>
        <taxon>Bacteria</taxon>
        <taxon>Bacillati</taxon>
        <taxon>Bacillota</taxon>
        <taxon>Bacilli</taxon>
        <taxon>Bacillales</taxon>
        <taxon>Paenibacillaceae</taxon>
        <taxon>Paenibacillus</taxon>
    </lineage>
</organism>
<dbReference type="GO" id="GO:0003676">
    <property type="term" value="F:nucleic acid binding"/>
    <property type="evidence" value="ECO:0007669"/>
    <property type="project" value="InterPro"/>
</dbReference>
<dbReference type="NCBIfam" id="NF009150">
    <property type="entry name" value="PRK12497.1-3"/>
    <property type="match status" value="1"/>
</dbReference>
<comment type="caution">
    <text evidence="3">The sequence shown here is derived from an EMBL/GenBank/DDBJ whole genome shotgun (WGS) entry which is preliminary data.</text>
</comment>
<sequence length="124" mass="14076">MNRSTLSKKQLGALGEAAAEQYLRKLGYTIIGRNWRCRSGEIDLIAEEGDTLIFVEVRTRSSSSQFGTPAESVDFRKQRQVTETAQVYLLQKKQYDRPIRFDVISVQTDSVGVVQTIEQIRSAF</sequence>
<comment type="similarity">
    <text evidence="1 2">Belongs to the UPF0102 family.</text>
</comment>
<dbReference type="CDD" id="cd20736">
    <property type="entry name" value="PoNe_Nuclease"/>
    <property type="match status" value="1"/>
</dbReference>